<dbReference type="EMBL" id="JAAKZW010000001">
    <property type="protein sequence ID" value="NGO74121.1"/>
    <property type="molecule type" value="Genomic_DNA"/>
</dbReference>
<evidence type="ECO:0000313" key="3">
    <source>
        <dbReference type="Proteomes" id="UP000481109"/>
    </source>
</evidence>
<gene>
    <name evidence="2" type="ORF">G6045_00220</name>
</gene>
<dbReference type="Gene3D" id="1.10.630.10">
    <property type="entry name" value="Cytochrome P450"/>
    <property type="match status" value="1"/>
</dbReference>
<accession>A0A6G4XBV2</accession>
<dbReference type="Pfam" id="PF00067">
    <property type="entry name" value="p450"/>
    <property type="match status" value="1"/>
</dbReference>
<dbReference type="SUPFAM" id="SSF48264">
    <property type="entry name" value="Cytochrome P450"/>
    <property type="match status" value="1"/>
</dbReference>
<reference evidence="2 3" key="1">
    <citation type="submission" date="2020-02" db="EMBL/GenBank/DDBJ databases">
        <title>Whole-genome analyses of novel actinobacteria.</title>
        <authorList>
            <person name="Sahin N."/>
            <person name="Tokatli A."/>
        </authorList>
    </citation>
    <scope>NUCLEOTIDE SEQUENCE [LARGE SCALE GENOMIC DNA]</scope>
    <source>
        <strain evidence="2 3">YC504</strain>
    </source>
</reference>
<dbReference type="PANTHER" id="PTHR46696:SF4">
    <property type="entry name" value="BIOTIN BIOSYNTHESIS CYTOCHROME P450"/>
    <property type="match status" value="1"/>
</dbReference>
<dbReference type="CDD" id="cd11033">
    <property type="entry name" value="CYP142-like"/>
    <property type="match status" value="1"/>
</dbReference>
<dbReference type="GO" id="GO:0005506">
    <property type="term" value="F:iron ion binding"/>
    <property type="evidence" value="ECO:0007669"/>
    <property type="project" value="InterPro"/>
</dbReference>
<sequence>MATATDIFLPETFARGVPYDLFRELRAHHPVTWIPERPVGAWPAGPGYWAVVRHADVKKVLQDYETFSSYAGGAQLRDPDTPEDLEFLRSMIVNQDPPEHSRLRRSIAAAFSPRAVRELADAIEERAAHLVDSVADSGAVDFAELVADLPIWALCHILGMPQQDCPLIYDWTNRVIGYQDADYAGGARVDPESLTDIGRMSLALRTVPAPRSGGAPVNPRSRAALADIFAYAHALADAPRPGSLMARMQEGGLNREEFELMFFGLILAGNATIRASAPGGLHALLTHPQEFQRLRAQPELLDSAVEEMLRFWSPGIMFRRTCTRDTELAGQRIRSGDKVGVYMVSANRDEAAFVEPDRFDIARTPNDHISFGYGPHYCSGAHIARIELKAMIRQTIERLPDLEIASPPVRMTSNFVNGLKHLPIRWRTA</sequence>
<dbReference type="PRINTS" id="PR00359">
    <property type="entry name" value="BP450"/>
</dbReference>
<dbReference type="PANTHER" id="PTHR46696">
    <property type="entry name" value="P450, PUTATIVE (EUROFUNG)-RELATED"/>
    <property type="match status" value="1"/>
</dbReference>
<comment type="caution">
    <text evidence="2">The sequence shown here is derived from an EMBL/GenBank/DDBJ whole genome shotgun (WGS) entry which is preliminary data.</text>
</comment>
<dbReference type="InterPro" id="IPR002397">
    <property type="entry name" value="Cyt_P450_B"/>
</dbReference>
<evidence type="ECO:0000313" key="2">
    <source>
        <dbReference type="EMBL" id="NGO74121.1"/>
    </source>
</evidence>
<dbReference type="AlphaFoldDB" id="A0A6G4XBV2"/>
<evidence type="ECO:0000256" key="1">
    <source>
        <dbReference type="ARBA" id="ARBA00010617"/>
    </source>
</evidence>
<dbReference type="GO" id="GO:0008395">
    <property type="term" value="F:steroid hydroxylase activity"/>
    <property type="evidence" value="ECO:0007669"/>
    <property type="project" value="TreeGrafter"/>
</dbReference>
<dbReference type="Proteomes" id="UP000481109">
    <property type="component" value="Unassembled WGS sequence"/>
</dbReference>
<dbReference type="GO" id="GO:0020037">
    <property type="term" value="F:heme binding"/>
    <property type="evidence" value="ECO:0007669"/>
    <property type="project" value="InterPro"/>
</dbReference>
<organism evidence="2 3">
    <name type="scientific">Streptomyces mesophilus</name>
    <dbReference type="NCBI Taxonomy" id="1775132"/>
    <lineage>
        <taxon>Bacteria</taxon>
        <taxon>Bacillati</taxon>
        <taxon>Actinomycetota</taxon>
        <taxon>Actinomycetes</taxon>
        <taxon>Kitasatosporales</taxon>
        <taxon>Streptomycetaceae</taxon>
        <taxon>Streptomyces</taxon>
    </lineage>
</organism>
<name>A0A6G4XBV2_9ACTN</name>
<dbReference type="InterPro" id="IPR036396">
    <property type="entry name" value="Cyt_P450_sf"/>
</dbReference>
<dbReference type="InterPro" id="IPR001128">
    <property type="entry name" value="Cyt_P450"/>
</dbReference>
<dbReference type="GO" id="GO:0036199">
    <property type="term" value="F:cholest-4-en-3-one 26-monooxygenase activity"/>
    <property type="evidence" value="ECO:0007669"/>
    <property type="project" value="TreeGrafter"/>
</dbReference>
<keyword evidence="3" id="KW-1185">Reference proteome</keyword>
<protein>
    <submittedName>
        <fullName evidence="2">Cytochrome P450</fullName>
    </submittedName>
</protein>
<comment type="similarity">
    <text evidence="1">Belongs to the cytochrome P450 family.</text>
</comment>
<proteinExistence type="inferred from homology"/>
<dbReference type="GO" id="GO:0006707">
    <property type="term" value="P:cholesterol catabolic process"/>
    <property type="evidence" value="ECO:0007669"/>
    <property type="project" value="TreeGrafter"/>
</dbReference>